<evidence type="ECO:0000313" key="1">
    <source>
        <dbReference type="EMBL" id="AFU63123.1"/>
    </source>
</evidence>
<proteinExistence type="predicted"/>
<reference evidence="1 2" key="1">
    <citation type="journal article" date="2012" name="Appl. Environ. Microbiol.">
        <title>Characterization of Two Virulent Phages of Lactobacillus plantarum.</title>
        <authorList>
            <person name="Briggiler Marco M."/>
            <person name="Garneau J.E."/>
            <person name="Tremblay D."/>
            <person name="Quiberoni A."/>
            <person name="Moineau S."/>
        </authorList>
    </citation>
    <scope>NUCLEOTIDE SEQUENCE [LARGE SCALE GENOMIC DNA]</scope>
</reference>
<name>K4I0G1_9CAUD</name>
<accession>K4I0G1</accession>
<organism evidence="1 2">
    <name type="scientific">Lactobacillus phage ATCC 8014-B2</name>
    <dbReference type="NCBI Taxonomy" id="1225795"/>
    <lineage>
        <taxon>Viruses</taxon>
        <taxon>Duplodnaviria</taxon>
        <taxon>Heunggongvirae</taxon>
        <taxon>Uroviricota</taxon>
        <taxon>Caudoviricetes</taxon>
        <taxon>Tybeckvirinae</taxon>
        <taxon>Douglaswolinvirus</taxon>
        <taxon>Douglaswolinvirus B2</taxon>
    </lineage>
</organism>
<protein>
    <submittedName>
        <fullName evidence="1">Uncharacterized protein</fullName>
    </submittedName>
</protein>
<gene>
    <name evidence="1" type="ORF">8014-B2_0056</name>
</gene>
<dbReference type="EMBL" id="JX486088">
    <property type="protein sequence ID" value="AFU63123.1"/>
    <property type="molecule type" value="Genomic_DNA"/>
</dbReference>
<evidence type="ECO:0000313" key="2">
    <source>
        <dbReference type="Proteomes" id="UP000008061"/>
    </source>
</evidence>
<dbReference type="Proteomes" id="UP000008061">
    <property type="component" value="Segment"/>
</dbReference>
<keyword evidence="2" id="KW-1185">Reference proteome</keyword>
<sequence>MKDSAISGHYCLDIHGRLFNNKADLYDNQAKMLKDISENQLLYASNFKRENLRFEIETHINPLPADPLGDKEGYFKDIYVNIDWSSE</sequence>